<dbReference type="GO" id="GO:0006633">
    <property type="term" value="P:fatty acid biosynthetic process"/>
    <property type="evidence" value="ECO:0007669"/>
    <property type="project" value="UniProtKB-UniRule"/>
</dbReference>
<comment type="domain">
    <text evidence="14">The last Arg residue of the ACP-binding site is essential for the weak association between ACP/AcpP and FabH.</text>
</comment>
<dbReference type="GO" id="GO:0004315">
    <property type="term" value="F:3-oxoacyl-[acyl-carrier-protein] synthase activity"/>
    <property type="evidence" value="ECO:0007669"/>
    <property type="project" value="InterPro"/>
</dbReference>
<keyword evidence="9 14" id="KW-0012">Acyltransferase</keyword>
<feature type="region of interest" description="ACP-binding" evidence="14">
    <location>
        <begin position="251"/>
        <end position="255"/>
    </location>
</feature>
<comment type="function">
    <text evidence="14">Catalyzes the condensation reaction of fatty acid synthesis by the addition to an acyl acceptor of two carbons from malonyl-ACP. Catalyzes the first condensation reaction which initiates fatty acid synthesis and may therefore play a role in governing the total rate of fatty acid production. Possesses both acetoacetyl-ACP synthase and acetyl transacylase activities. Its substrate specificity determines the biosynthesis of branched-chain and/or straight-chain of fatty acids.</text>
</comment>
<comment type="caution">
    <text evidence="18">The sequence shown here is derived from an EMBL/GenBank/DDBJ whole genome shotgun (WGS) entry which is preliminary data.</text>
</comment>
<comment type="subcellular location">
    <subcellularLocation>
        <location evidence="14">Cytoplasm</location>
    </subcellularLocation>
</comment>
<feature type="active site" evidence="14">
    <location>
        <position position="112"/>
    </location>
</feature>
<comment type="pathway">
    <text evidence="1 14">Lipid metabolism; fatty acid biosynthesis.</text>
</comment>
<gene>
    <name evidence="14" type="primary">fabH</name>
    <name evidence="18" type="ORF">Z959_11015</name>
</gene>
<keyword evidence="5 14" id="KW-0808">Transferase</keyword>
<evidence type="ECO:0000256" key="11">
    <source>
        <dbReference type="ARBA" id="ARBA00052407"/>
    </source>
</evidence>
<keyword evidence="15" id="KW-0812">Transmembrane</keyword>
<keyword evidence="15" id="KW-1133">Transmembrane helix</keyword>
<evidence type="ECO:0000256" key="4">
    <source>
        <dbReference type="ARBA" id="ARBA00022516"/>
    </source>
</evidence>
<dbReference type="InterPro" id="IPR016039">
    <property type="entry name" value="Thiolase-like"/>
</dbReference>
<evidence type="ECO:0000256" key="12">
    <source>
        <dbReference type="ARBA" id="ARBA00052467"/>
    </source>
</evidence>
<dbReference type="GO" id="GO:0033818">
    <property type="term" value="F:beta-ketoacyl-acyl-carrier-protein synthase III activity"/>
    <property type="evidence" value="ECO:0007669"/>
    <property type="project" value="UniProtKB-UniRule"/>
</dbReference>
<evidence type="ECO:0000313" key="19">
    <source>
        <dbReference type="Proteomes" id="UP000027770"/>
    </source>
</evidence>
<dbReference type="Pfam" id="PF08541">
    <property type="entry name" value="ACP_syn_III_C"/>
    <property type="match status" value="1"/>
</dbReference>
<proteinExistence type="inferred from homology"/>
<evidence type="ECO:0000256" key="2">
    <source>
        <dbReference type="ARBA" id="ARBA00008642"/>
    </source>
</evidence>
<evidence type="ECO:0000256" key="3">
    <source>
        <dbReference type="ARBA" id="ARBA00022490"/>
    </source>
</evidence>
<organism evidence="18 19">
    <name type="scientific">Clostridium novyi B str. ATCC 27606</name>
    <dbReference type="NCBI Taxonomy" id="1443123"/>
    <lineage>
        <taxon>Bacteria</taxon>
        <taxon>Bacillati</taxon>
        <taxon>Bacillota</taxon>
        <taxon>Clostridia</taxon>
        <taxon>Eubacteriales</taxon>
        <taxon>Clostridiaceae</taxon>
        <taxon>Clostridium</taxon>
    </lineage>
</organism>
<dbReference type="GO" id="GO:0005737">
    <property type="term" value="C:cytoplasm"/>
    <property type="evidence" value="ECO:0007669"/>
    <property type="project" value="UniProtKB-SubCell"/>
</dbReference>
<dbReference type="CDD" id="cd00830">
    <property type="entry name" value="KAS_III"/>
    <property type="match status" value="1"/>
</dbReference>
<dbReference type="InterPro" id="IPR004655">
    <property type="entry name" value="FabH"/>
</dbReference>
<dbReference type="NCBIfam" id="NF006829">
    <property type="entry name" value="PRK09352.1"/>
    <property type="match status" value="1"/>
</dbReference>
<comment type="similarity">
    <text evidence="2 14">Belongs to the thiolase-like superfamily. FabH family.</text>
</comment>
<evidence type="ECO:0000256" key="14">
    <source>
        <dbReference type="HAMAP-Rule" id="MF_01815"/>
    </source>
</evidence>
<comment type="subunit">
    <text evidence="14">Homodimer.</text>
</comment>
<accession>A0AA40IUA6</accession>
<dbReference type="AlphaFoldDB" id="A0AA40IUA6"/>
<evidence type="ECO:0000256" key="6">
    <source>
        <dbReference type="ARBA" id="ARBA00022832"/>
    </source>
</evidence>
<evidence type="ECO:0000256" key="10">
    <source>
        <dbReference type="ARBA" id="ARBA00051096"/>
    </source>
</evidence>
<dbReference type="PANTHER" id="PTHR34069:SF2">
    <property type="entry name" value="BETA-KETOACYL-[ACYL-CARRIER-PROTEIN] SYNTHASE III"/>
    <property type="match status" value="1"/>
</dbReference>
<protein>
    <recommendedName>
        <fullName evidence="14">Beta-ketoacyl-[acyl-carrier-protein] synthase III</fullName>
        <shortName evidence="14">Beta-ketoacyl-ACP synthase III</shortName>
        <shortName evidence="14">KAS III</shortName>
        <ecNumber evidence="14">2.3.1.180</ecNumber>
    </recommendedName>
    <alternativeName>
        <fullName evidence="14">3-oxoacyl-[acyl-carrier-protein] synthase 3</fullName>
    </alternativeName>
    <alternativeName>
        <fullName evidence="14">3-oxoacyl-[acyl-carrier-protein] synthase III</fullName>
    </alternativeName>
</protein>
<feature type="domain" description="Beta-ketoacyl-[acyl-carrier-protein] synthase III C-terminal" evidence="16">
    <location>
        <begin position="234"/>
        <end position="323"/>
    </location>
</feature>
<evidence type="ECO:0000313" key="18">
    <source>
        <dbReference type="EMBL" id="KEI16115.1"/>
    </source>
</evidence>
<dbReference type="EC" id="2.3.1.180" evidence="14"/>
<evidence type="ECO:0000256" key="15">
    <source>
        <dbReference type="SAM" id="Phobius"/>
    </source>
</evidence>
<name>A0AA40IUA6_CLONO</name>
<keyword evidence="14" id="KW-0511">Multifunctional enzyme</keyword>
<evidence type="ECO:0000256" key="8">
    <source>
        <dbReference type="ARBA" id="ARBA00023160"/>
    </source>
</evidence>
<dbReference type="SUPFAM" id="SSF53901">
    <property type="entry name" value="Thiolase-like"/>
    <property type="match status" value="1"/>
</dbReference>
<dbReference type="PANTHER" id="PTHR34069">
    <property type="entry name" value="3-OXOACYL-[ACYL-CARRIER-PROTEIN] SYNTHASE 3"/>
    <property type="match status" value="1"/>
</dbReference>
<comment type="catalytic activity">
    <reaction evidence="10">
        <text>malonyl-[ACP] + acetyl-CoA + H(+) = 3-oxobutanoyl-[ACP] + CO2 + CoA</text>
        <dbReference type="Rhea" id="RHEA:12080"/>
        <dbReference type="Rhea" id="RHEA-COMP:9623"/>
        <dbReference type="Rhea" id="RHEA-COMP:9625"/>
        <dbReference type="ChEBI" id="CHEBI:15378"/>
        <dbReference type="ChEBI" id="CHEBI:16526"/>
        <dbReference type="ChEBI" id="CHEBI:57287"/>
        <dbReference type="ChEBI" id="CHEBI:57288"/>
        <dbReference type="ChEBI" id="CHEBI:78449"/>
        <dbReference type="ChEBI" id="CHEBI:78450"/>
        <dbReference type="EC" id="2.3.1.180"/>
    </reaction>
    <physiologicalReaction direction="left-to-right" evidence="10">
        <dbReference type="Rhea" id="RHEA:12081"/>
    </physiologicalReaction>
</comment>
<evidence type="ECO:0000259" key="17">
    <source>
        <dbReference type="Pfam" id="PF08545"/>
    </source>
</evidence>
<dbReference type="FunFam" id="3.40.47.10:FF:000004">
    <property type="entry name" value="3-oxoacyl-[acyl-carrier-protein] synthase 3"/>
    <property type="match status" value="1"/>
</dbReference>
<dbReference type="HAMAP" id="MF_01815">
    <property type="entry name" value="FabH"/>
    <property type="match status" value="1"/>
</dbReference>
<dbReference type="GO" id="GO:0044550">
    <property type="term" value="P:secondary metabolite biosynthetic process"/>
    <property type="evidence" value="ECO:0007669"/>
    <property type="project" value="TreeGrafter"/>
</dbReference>
<dbReference type="InterPro" id="IPR013751">
    <property type="entry name" value="ACP_syn_III_N"/>
</dbReference>
<keyword evidence="6 14" id="KW-0276">Fatty acid metabolism</keyword>
<evidence type="ECO:0000256" key="13">
    <source>
        <dbReference type="ARBA" id="ARBA00052985"/>
    </source>
</evidence>
<feature type="active site" evidence="14">
    <location>
        <position position="280"/>
    </location>
</feature>
<comment type="catalytic activity">
    <reaction evidence="12">
        <text>2-methylpropanoyl-CoA + malonyl-[ACP] + H(+) = 4-methyl-3-oxopentanoyl-[ACP] + CO2 + CoA</text>
        <dbReference type="Rhea" id="RHEA:42268"/>
        <dbReference type="Rhea" id="RHEA-COMP:9623"/>
        <dbReference type="Rhea" id="RHEA-COMP:9940"/>
        <dbReference type="ChEBI" id="CHEBI:15378"/>
        <dbReference type="ChEBI" id="CHEBI:16526"/>
        <dbReference type="ChEBI" id="CHEBI:57287"/>
        <dbReference type="ChEBI" id="CHEBI:57338"/>
        <dbReference type="ChEBI" id="CHEBI:78449"/>
        <dbReference type="ChEBI" id="CHEBI:78820"/>
        <dbReference type="EC" id="2.3.1.300"/>
    </reaction>
    <physiologicalReaction direction="left-to-right" evidence="12">
        <dbReference type="Rhea" id="RHEA:42269"/>
    </physiologicalReaction>
</comment>
<feature type="active site" evidence="14">
    <location>
        <position position="250"/>
    </location>
</feature>
<dbReference type="RefSeq" id="WP_039219366.1">
    <property type="nucleotide sequence ID" value="NZ_JENW01000070.1"/>
</dbReference>
<dbReference type="Proteomes" id="UP000027770">
    <property type="component" value="Unassembled WGS sequence"/>
</dbReference>
<keyword evidence="4 14" id="KW-0444">Lipid biosynthesis</keyword>
<comment type="catalytic activity">
    <reaction evidence="11">
        <text>(2S)-2-methylbutanoyl-CoA + malonyl-[ACP] + H(+) = (4S)-4-methyl-3-oxohexanoyl-[ACP] + CO2 + CoA</text>
        <dbReference type="Rhea" id="RHEA:42276"/>
        <dbReference type="Rhea" id="RHEA-COMP:9623"/>
        <dbReference type="Rhea" id="RHEA-COMP:17148"/>
        <dbReference type="ChEBI" id="CHEBI:15378"/>
        <dbReference type="ChEBI" id="CHEBI:16526"/>
        <dbReference type="ChEBI" id="CHEBI:57287"/>
        <dbReference type="ChEBI" id="CHEBI:78449"/>
        <dbReference type="ChEBI" id="CHEBI:88166"/>
        <dbReference type="ChEBI" id="CHEBI:167462"/>
        <dbReference type="EC" id="2.3.1.300"/>
    </reaction>
    <physiologicalReaction direction="left-to-right" evidence="11">
        <dbReference type="Rhea" id="RHEA:42277"/>
    </physiologicalReaction>
</comment>
<dbReference type="InterPro" id="IPR013747">
    <property type="entry name" value="ACP_syn_III_C"/>
</dbReference>
<evidence type="ECO:0000256" key="1">
    <source>
        <dbReference type="ARBA" id="ARBA00005194"/>
    </source>
</evidence>
<dbReference type="Pfam" id="PF08545">
    <property type="entry name" value="ACP_syn_III"/>
    <property type="match status" value="1"/>
</dbReference>
<dbReference type="NCBIfam" id="TIGR00747">
    <property type="entry name" value="fabH"/>
    <property type="match status" value="1"/>
</dbReference>
<evidence type="ECO:0000256" key="5">
    <source>
        <dbReference type="ARBA" id="ARBA00022679"/>
    </source>
</evidence>
<feature type="domain" description="Beta-ketoacyl-[acyl-carrier-protein] synthase III N-terminal" evidence="17">
    <location>
        <begin position="106"/>
        <end position="183"/>
    </location>
</feature>
<sequence length="324" mass="35417">MYNVKIISTGKYIPDNIVTNDDMSKFVDTNDKWISERTGIKERRISTGENTSHMAVKAALAALEKSSINATDLDLIIVATCTPDSFVPSTACIVQDKLGATKATCFDISAACTGFIYALGVASQFIKTGQVKNALVIGAETLSKILNWKDRSTCILFADGAGAAIIERSEEIGLISQYTGSDGTGGKALKCEALPVRNPYCKVDDKFKDTLSMEGREVFKFAVNAMIESINKVLENTEYTLNDIDYIVPHQANIRIIEFVSKKLRVSQDKFYVNLDKYGNTSGASIPIALDEMNKKDMFKKGDNIILVGFGGGLTFGAHLIQWN</sequence>
<evidence type="ECO:0000256" key="7">
    <source>
        <dbReference type="ARBA" id="ARBA00023098"/>
    </source>
</evidence>
<comment type="catalytic activity">
    <reaction evidence="13">
        <text>3-methylbutanoyl-CoA + malonyl-[ACP] + H(+) = 5-methyl-3-oxohexanoyl-[ACP] + CO2 + CoA</text>
        <dbReference type="Rhea" id="RHEA:42272"/>
        <dbReference type="Rhea" id="RHEA-COMP:9623"/>
        <dbReference type="Rhea" id="RHEA-COMP:9941"/>
        <dbReference type="ChEBI" id="CHEBI:15378"/>
        <dbReference type="ChEBI" id="CHEBI:16526"/>
        <dbReference type="ChEBI" id="CHEBI:57287"/>
        <dbReference type="ChEBI" id="CHEBI:57345"/>
        <dbReference type="ChEBI" id="CHEBI:78449"/>
        <dbReference type="ChEBI" id="CHEBI:78822"/>
        <dbReference type="EC" id="2.3.1.300"/>
    </reaction>
    <physiologicalReaction direction="left-to-right" evidence="13">
        <dbReference type="Rhea" id="RHEA:42273"/>
    </physiologicalReaction>
</comment>
<keyword evidence="15" id="KW-0472">Membrane</keyword>
<dbReference type="EMBL" id="JENW01000070">
    <property type="protein sequence ID" value="KEI16115.1"/>
    <property type="molecule type" value="Genomic_DNA"/>
</dbReference>
<dbReference type="Gene3D" id="3.40.47.10">
    <property type="match status" value="1"/>
</dbReference>
<evidence type="ECO:0000259" key="16">
    <source>
        <dbReference type="Pfam" id="PF08541"/>
    </source>
</evidence>
<keyword evidence="8 14" id="KW-0275">Fatty acid biosynthesis</keyword>
<keyword evidence="7 14" id="KW-0443">Lipid metabolism</keyword>
<reference evidence="18 19" key="1">
    <citation type="submission" date="2014-02" db="EMBL/GenBank/DDBJ databases">
        <title>Plasmidome dynamics in the species complex Clostridium novyi sensu lato converts strains of independent lineages into distinctly different pathogens.</title>
        <authorList>
            <person name="Skarin H."/>
            <person name="Segerman B."/>
        </authorList>
    </citation>
    <scope>NUCLEOTIDE SEQUENCE [LARGE SCALE GENOMIC DNA]</scope>
    <source>
        <strain evidence="18 19">ATCC 27606</strain>
    </source>
</reference>
<keyword evidence="3 14" id="KW-0963">Cytoplasm</keyword>
<feature type="transmembrane region" description="Helical" evidence="15">
    <location>
        <begin position="305"/>
        <end position="323"/>
    </location>
</feature>
<evidence type="ECO:0000256" key="9">
    <source>
        <dbReference type="ARBA" id="ARBA00023315"/>
    </source>
</evidence>
<keyword evidence="19" id="KW-1185">Reference proteome</keyword>